<name>A0A5E4MUM2_9HEMI</name>
<dbReference type="SUPFAM" id="SSF57716">
    <property type="entry name" value="Glucocorticoid receptor-like (DNA-binding domain)"/>
    <property type="match status" value="1"/>
</dbReference>
<dbReference type="OrthoDB" id="6620051at2759"/>
<feature type="region of interest" description="Disordered" evidence="7">
    <location>
        <begin position="90"/>
        <end position="110"/>
    </location>
</feature>
<evidence type="ECO:0000256" key="5">
    <source>
        <dbReference type="PROSITE-ProRule" id="PRU00309"/>
    </source>
</evidence>
<evidence type="ECO:0000256" key="6">
    <source>
        <dbReference type="SAM" id="Coils"/>
    </source>
</evidence>
<sequence>MPTNKCYVLECDSSRNTTKHAFPKIDDDFQLWVERTCNPILKNMSKGDVLKKCAICRKHFDESCLSPGTKRLNYRSLPTLHLPISSLHLKSHNRPATDKTQNLSTSTTSSGDRTTILKLVSATVTNKTQNFSIPITSYDQAPIFKFGLTTVKAEPGNASISTISNDNTSSSLDTSPNNTHIPLSQQPKYDGILNRVSVRRSQLTPTSMKLYDEIKKLKRQKQRLKIKSLNYKKKFKNAKKNYGLEILAQRVNSVTYKFIQSQLRNQQKTPRGQRFTDDDKILANSIYKQSPAAYQYLSTIFALPSKKTIKRLLGSDPVNTEINNTSIIEH</sequence>
<evidence type="ECO:0000256" key="7">
    <source>
        <dbReference type="SAM" id="MobiDB-lite"/>
    </source>
</evidence>
<evidence type="ECO:0000256" key="3">
    <source>
        <dbReference type="ARBA" id="ARBA00022833"/>
    </source>
</evidence>
<evidence type="ECO:0000256" key="4">
    <source>
        <dbReference type="ARBA" id="ARBA00023125"/>
    </source>
</evidence>
<dbReference type="GO" id="GO:0003677">
    <property type="term" value="F:DNA binding"/>
    <property type="evidence" value="ECO:0007669"/>
    <property type="project" value="UniProtKB-UniRule"/>
</dbReference>
<reference evidence="9 10" key="1">
    <citation type="submission" date="2019-08" db="EMBL/GenBank/DDBJ databases">
        <authorList>
            <person name="Alioto T."/>
            <person name="Alioto T."/>
            <person name="Gomez Garrido J."/>
        </authorList>
    </citation>
    <scope>NUCLEOTIDE SEQUENCE [LARGE SCALE GENOMIC DNA]</scope>
</reference>
<evidence type="ECO:0000259" key="8">
    <source>
        <dbReference type="PROSITE" id="PS50950"/>
    </source>
</evidence>
<keyword evidence="1" id="KW-0479">Metal-binding</keyword>
<dbReference type="PROSITE" id="PS50950">
    <property type="entry name" value="ZF_THAP"/>
    <property type="match status" value="1"/>
</dbReference>
<dbReference type="Proteomes" id="UP000325440">
    <property type="component" value="Unassembled WGS sequence"/>
</dbReference>
<keyword evidence="6" id="KW-0175">Coiled coil</keyword>
<evidence type="ECO:0000313" key="9">
    <source>
        <dbReference type="EMBL" id="VVC35963.1"/>
    </source>
</evidence>
<keyword evidence="4 5" id="KW-0238">DNA-binding</keyword>
<feature type="compositionally biased region" description="Low complexity" evidence="7">
    <location>
        <begin position="161"/>
        <end position="179"/>
    </location>
</feature>
<accession>A0A5E4MUM2</accession>
<evidence type="ECO:0000256" key="2">
    <source>
        <dbReference type="ARBA" id="ARBA00022771"/>
    </source>
</evidence>
<dbReference type="SMART" id="SM00980">
    <property type="entry name" value="THAP"/>
    <property type="match status" value="1"/>
</dbReference>
<protein>
    <submittedName>
        <fullName evidence="9">Zinc finger, C2CH-type</fullName>
    </submittedName>
</protein>
<keyword evidence="3" id="KW-0862">Zinc</keyword>
<dbReference type="GO" id="GO:0008270">
    <property type="term" value="F:zinc ion binding"/>
    <property type="evidence" value="ECO:0007669"/>
    <property type="project" value="UniProtKB-KW"/>
</dbReference>
<keyword evidence="10" id="KW-1185">Reference proteome</keyword>
<feature type="coiled-coil region" evidence="6">
    <location>
        <begin position="207"/>
        <end position="241"/>
    </location>
</feature>
<feature type="region of interest" description="Disordered" evidence="7">
    <location>
        <begin position="161"/>
        <end position="181"/>
    </location>
</feature>
<dbReference type="EMBL" id="CABPRJ010001429">
    <property type="protein sequence ID" value="VVC35963.1"/>
    <property type="molecule type" value="Genomic_DNA"/>
</dbReference>
<evidence type="ECO:0000313" key="10">
    <source>
        <dbReference type="Proteomes" id="UP000325440"/>
    </source>
</evidence>
<evidence type="ECO:0000256" key="1">
    <source>
        <dbReference type="ARBA" id="ARBA00022723"/>
    </source>
</evidence>
<dbReference type="InterPro" id="IPR006612">
    <property type="entry name" value="THAP_Znf"/>
</dbReference>
<dbReference type="Pfam" id="PF05485">
    <property type="entry name" value="THAP"/>
    <property type="match status" value="1"/>
</dbReference>
<gene>
    <name evidence="9" type="ORF">CINCED_3A008343</name>
</gene>
<keyword evidence="2 5" id="KW-0863">Zinc-finger</keyword>
<organism evidence="9 10">
    <name type="scientific">Cinara cedri</name>
    <dbReference type="NCBI Taxonomy" id="506608"/>
    <lineage>
        <taxon>Eukaryota</taxon>
        <taxon>Metazoa</taxon>
        <taxon>Ecdysozoa</taxon>
        <taxon>Arthropoda</taxon>
        <taxon>Hexapoda</taxon>
        <taxon>Insecta</taxon>
        <taxon>Pterygota</taxon>
        <taxon>Neoptera</taxon>
        <taxon>Paraneoptera</taxon>
        <taxon>Hemiptera</taxon>
        <taxon>Sternorrhyncha</taxon>
        <taxon>Aphidomorpha</taxon>
        <taxon>Aphidoidea</taxon>
        <taxon>Aphididae</taxon>
        <taxon>Lachninae</taxon>
        <taxon>Cinara</taxon>
    </lineage>
</organism>
<dbReference type="SMART" id="SM00692">
    <property type="entry name" value="DM3"/>
    <property type="match status" value="1"/>
</dbReference>
<feature type="domain" description="THAP-type" evidence="8">
    <location>
        <begin position="1"/>
        <end position="81"/>
    </location>
</feature>
<dbReference type="AlphaFoldDB" id="A0A5E4MUM2"/>
<proteinExistence type="predicted"/>